<dbReference type="Proteomes" id="UP000002294">
    <property type="component" value="Chromosome"/>
</dbReference>
<evidence type="ECO:0000313" key="2">
    <source>
        <dbReference type="Proteomes" id="UP000002294"/>
    </source>
</evidence>
<protein>
    <submittedName>
        <fullName evidence="1">Uncharacterized protein</fullName>
    </submittedName>
</protein>
<dbReference type="AlphaFoldDB" id="C7RHB4"/>
<evidence type="ECO:0000313" key="1">
    <source>
        <dbReference type="EMBL" id="ACV28875.1"/>
    </source>
</evidence>
<dbReference type="RefSeq" id="WP_015777778.1">
    <property type="nucleotide sequence ID" value="NC_013171.1"/>
</dbReference>
<dbReference type="InterPro" id="IPR021695">
    <property type="entry name" value="Phage_KPP10_Orf10"/>
</dbReference>
<dbReference type="HOGENOM" id="CLU_139709_1_0_9"/>
<dbReference type="KEGG" id="apr:Apre_0847"/>
<dbReference type="EMBL" id="CP001708">
    <property type="protein sequence ID" value="ACV28875.1"/>
    <property type="molecule type" value="Genomic_DNA"/>
</dbReference>
<gene>
    <name evidence="1" type="ordered locus">Apre_0847</name>
</gene>
<dbReference type="STRING" id="525919.Apre_0847"/>
<name>C7RHB4_ANAPD</name>
<reference evidence="1 2" key="1">
    <citation type="journal article" date="2009" name="Stand. Genomic Sci.">
        <title>Complete genome sequence of Anaerococcus prevotii type strain (PC1).</title>
        <authorList>
            <person name="Labutti K."/>
            <person name="Pukall R."/>
            <person name="Steenblock K."/>
            <person name="Glavina Del Rio T."/>
            <person name="Tice H."/>
            <person name="Copeland A."/>
            <person name="Cheng J.F."/>
            <person name="Lucas S."/>
            <person name="Chen F."/>
            <person name="Nolan M."/>
            <person name="Bruce D."/>
            <person name="Goodwin L."/>
            <person name="Pitluck S."/>
            <person name="Ivanova N."/>
            <person name="Mavromatis K."/>
            <person name="Ovchinnikova G."/>
            <person name="Pati A."/>
            <person name="Chen A."/>
            <person name="Palaniappan K."/>
            <person name="Land M."/>
            <person name="Hauser L."/>
            <person name="Chang Y.J."/>
            <person name="Jeffries C.D."/>
            <person name="Chain P."/>
            <person name="Saunders E."/>
            <person name="Brettin T."/>
            <person name="Detter J.C."/>
            <person name="Han C."/>
            <person name="Goker M."/>
            <person name="Bristow J."/>
            <person name="Eisen J.A."/>
            <person name="Markowitz V."/>
            <person name="Hugenholtz P."/>
            <person name="Kyrpides N.C."/>
            <person name="Klenk H.P."/>
            <person name="Lapidus A."/>
        </authorList>
    </citation>
    <scope>NUCLEOTIDE SEQUENCE [LARGE SCALE GENOMIC DNA]</scope>
    <source>
        <strain evidence="2">ATCC 9321 / DSM 20548 / JCM 6508 / NCTC 11806 / PC1</strain>
    </source>
</reference>
<dbReference type="OrthoDB" id="1696576at2"/>
<accession>C7RHB4</accession>
<dbReference type="eggNOG" id="ENOG5033CTI">
    <property type="taxonomic scope" value="Bacteria"/>
</dbReference>
<organism evidence="1 2">
    <name type="scientific">Anaerococcus prevotii (strain ATCC 9321 / DSM 20548 / JCM 6508 / NCTC 11806 / PC1)</name>
    <name type="common">Peptostreptococcus prevotii</name>
    <name type="synonym">Peptococcus prevotii</name>
    <dbReference type="NCBI Taxonomy" id="525919"/>
    <lineage>
        <taxon>Bacteria</taxon>
        <taxon>Bacillati</taxon>
        <taxon>Bacillota</taxon>
        <taxon>Tissierellia</taxon>
        <taxon>Tissierellales</taxon>
        <taxon>Peptoniphilaceae</taxon>
        <taxon>Anaerococcus</taxon>
    </lineage>
</organism>
<keyword evidence="2" id="KW-1185">Reference proteome</keyword>
<sequence>MVLVYNPKLATVTVNGQYITGFSEDQMVTIEKNEDNVMPKIGVDGVVSYGINLDGSATVNLTLMQTSPSLPLFRDLAKSRETFTLAITDMNDNAESHAMNDCIILKSMDENTGFKEPDEVEVPIFVPYFEDLRAR</sequence>
<proteinExistence type="predicted"/>
<dbReference type="NCBIfam" id="NF047581">
    <property type="entry name" value="gp105_phage_fam"/>
    <property type="match status" value="1"/>
</dbReference>